<dbReference type="InterPro" id="IPR018638">
    <property type="entry name" value="DUF2061_membrane"/>
</dbReference>
<evidence type="ECO:0000259" key="2">
    <source>
        <dbReference type="Pfam" id="PF09834"/>
    </source>
</evidence>
<dbReference type="Proteomes" id="UP001166291">
    <property type="component" value="Unassembled WGS sequence"/>
</dbReference>
<protein>
    <submittedName>
        <fullName evidence="3">DUF2061 domain-containing protein</fullName>
    </submittedName>
</protein>
<keyword evidence="1" id="KW-1133">Transmembrane helix</keyword>
<feature type="domain" description="DUF2061" evidence="2">
    <location>
        <begin position="1"/>
        <end position="52"/>
    </location>
</feature>
<evidence type="ECO:0000256" key="1">
    <source>
        <dbReference type="SAM" id="Phobius"/>
    </source>
</evidence>
<gene>
    <name evidence="3" type="ORF">KXJ70_13725</name>
</gene>
<dbReference type="EMBL" id="JAHWDQ010000003">
    <property type="protein sequence ID" value="MBW2941851.1"/>
    <property type="molecule type" value="Genomic_DNA"/>
</dbReference>
<dbReference type="Pfam" id="PF09834">
    <property type="entry name" value="DUF2061"/>
    <property type="match status" value="1"/>
</dbReference>
<proteinExistence type="predicted"/>
<keyword evidence="4" id="KW-1185">Reference proteome</keyword>
<organism evidence="3 4">
    <name type="scientific">Zhongshania aquimaris</name>
    <dbReference type="NCBI Taxonomy" id="2857107"/>
    <lineage>
        <taxon>Bacteria</taxon>
        <taxon>Pseudomonadati</taxon>
        <taxon>Pseudomonadota</taxon>
        <taxon>Gammaproteobacteria</taxon>
        <taxon>Cellvibrionales</taxon>
        <taxon>Spongiibacteraceae</taxon>
        <taxon>Zhongshania</taxon>
    </lineage>
</organism>
<comment type="caution">
    <text evidence="3">The sequence shown here is derived from an EMBL/GenBank/DDBJ whole genome shotgun (WGS) entry which is preliminary data.</text>
</comment>
<accession>A0ABS6VU69</accession>
<evidence type="ECO:0000313" key="4">
    <source>
        <dbReference type="Proteomes" id="UP001166291"/>
    </source>
</evidence>
<keyword evidence="1" id="KW-0472">Membrane</keyword>
<name>A0ABS6VU69_9GAMM</name>
<dbReference type="RefSeq" id="WP_219044073.1">
    <property type="nucleotide sequence ID" value="NZ_JAHWDQ010000003.1"/>
</dbReference>
<evidence type="ECO:0000313" key="3">
    <source>
        <dbReference type="EMBL" id="MBW2941851.1"/>
    </source>
</evidence>
<reference evidence="3" key="1">
    <citation type="submission" date="2021-07" db="EMBL/GenBank/DDBJ databases">
        <title>Zhongshania sp. CAU 1632 isolated from seawater.</title>
        <authorList>
            <person name="Kim W."/>
        </authorList>
    </citation>
    <scope>NUCLEOTIDE SEQUENCE</scope>
    <source>
        <strain evidence="3">CAU 1632</strain>
    </source>
</reference>
<sequence>MKKTISFAMMHFSVAFSVAYILTGSAVVGGMLALIEPAVNTVVFYFHEKAWKRIDAGAPLLTGLVH</sequence>
<keyword evidence="1" id="KW-0812">Transmembrane</keyword>
<feature type="transmembrane region" description="Helical" evidence="1">
    <location>
        <begin position="12"/>
        <end position="35"/>
    </location>
</feature>